<evidence type="ECO:0000259" key="6">
    <source>
        <dbReference type="PROSITE" id="PS51918"/>
    </source>
</evidence>
<keyword evidence="3" id="KW-0479">Metal-binding</keyword>
<dbReference type="Proteomes" id="UP000823821">
    <property type="component" value="Unassembled WGS sequence"/>
</dbReference>
<keyword evidence="4" id="KW-0408">Iron</keyword>
<evidence type="ECO:0000313" key="7">
    <source>
        <dbReference type="EMBL" id="HJA80058.1"/>
    </source>
</evidence>
<protein>
    <submittedName>
        <fullName evidence="7">Radical SAM protein</fullName>
    </submittedName>
</protein>
<dbReference type="GO" id="GO:0051536">
    <property type="term" value="F:iron-sulfur cluster binding"/>
    <property type="evidence" value="ECO:0007669"/>
    <property type="project" value="UniProtKB-KW"/>
</dbReference>
<organism evidence="7 8">
    <name type="scientific">Candidatus Desulfovibrio intestinavium</name>
    <dbReference type="NCBI Taxonomy" id="2838534"/>
    <lineage>
        <taxon>Bacteria</taxon>
        <taxon>Pseudomonadati</taxon>
        <taxon>Thermodesulfobacteriota</taxon>
        <taxon>Desulfovibrionia</taxon>
        <taxon>Desulfovibrionales</taxon>
        <taxon>Desulfovibrionaceae</taxon>
        <taxon>Desulfovibrio</taxon>
    </lineage>
</organism>
<reference evidence="7" key="1">
    <citation type="journal article" date="2021" name="PeerJ">
        <title>Extensive microbial diversity within the chicken gut microbiome revealed by metagenomics and culture.</title>
        <authorList>
            <person name="Gilroy R."/>
            <person name="Ravi A."/>
            <person name="Getino M."/>
            <person name="Pursley I."/>
            <person name="Horton D.L."/>
            <person name="Alikhan N.F."/>
            <person name="Baker D."/>
            <person name="Gharbi K."/>
            <person name="Hall N."/>
            <person name="Watson M."/>
            <person name="Adriaenssens E.M."/>
            <person name="Foster-Nyarko E."/>
            <person name="Jarju S."/>
            <person name="Secka A."/>
            <person name="Antonio M."/>
            <person name="Oren A."/>
            <person name="Chaudhuri R.R."/>
            <person name="La Ragione R."/>
            <person name="Hildebrand F."/>
            <person name="Pallen M.J."/>
        </authorList>
    </citation>
    <scope>NUCLEOTIDE SEQUENCE</scope>
    <source>
        <strain evidence="7">5032</strain>
    </source>
</reference>
<dbReference type="InterPro" id="IPR056488">
    <property type="entry name" value="Zn_ribbon_HMPTM"/>
</dbReference>
<evidence type="ECO:0000256" key="2">
    <source>
        <dbReference type="ARBA" id="ARBA00022691"/>
    </source>
</evidence>
<dbReference type="SFLD" id="SFLDS00029">
    <property type="entry name" value="Radical_SAM"/>
    <property type="match status" value="1"/>
</dbReference>
<dbReference type="SUPFAM" id="SSF102114">
    <property type="entry name" value="Radical SAM enzymes"/>
    <property type="match status" value="1"/>
</dbReference>
<dbReference type="Pfam" id="PF23545">
    <property type="entry name" value="Zn_ribbon_HMPTM"/>
    <property type="match status" value="1"/>
</dbReference>
<keyword evidence="5" id="KW-0411">Iron-sulfur</keyword>
<dbReference type="InterPro" id="IPR058240">
    <property type="entry name" value="rSAM_sf"/>
</dbReference>
<name>A0A9D2HR73_9BACT</name>
<evidence type="ECO:0000313" key="8">
    <source>
        <dbReference type="Proteomes" id="UP000823821"/>
    </source>
</evidence>
<dbReference type="AlphaFoldDB" id="A0A9D2HR73"/>
<sequence length="487" mass="52384">MSAEKRILHRTLSLCPICLRRIDAAYVRQGGTVRFVKSCPQHGAFSVPVLRETDGLPSFEGWQRPKTPSYPTHPLTGEAQGCPYDCGLCPSHAQHTCTALLEVTLRCNMACPVCFASAGADDGSQDVPLAVVDFQLDRLRQVSPGCNVQLSGGEPTLREDLPEIIRRVRARGFGLIQVNSNGLRLGREAAYAVRLREAGLDSVYLQWDAPDDAACAPLRGRLPGGESLVACKEAAVRHCQAAGLGVVLVATLEPHSSLPRVGDLLRLALRLGPTVRGLHLQPLAHFGRYPGELTAAPRLPLFDVLAALCEQAPELVRPEHVHPPGCEHSLCSFSAVYARETGPDGQPGLRLLADAAAACCGPSPSVLRAGAALPPLEAAEGARRSRQFVATHWTGAERAAVPGSAADDFSRFLARAGVERRFTLSCMAFQDALDLDVERVRGCCIHVMRPDGRMIPFCLHNLTAADGRMLYPGRLACAHAESRPHEV</sequence>
<dbReference type="InterPro" id="IPR054698">
    <property type="entry name" value="rSAM_Se_TrsS"/>
</dbReference>
<dbReference type="GO" id="GO:0046872">
    <property type="term" value="F:metal ion binding"/>
    <property type="evidence" value="ECO:0007669"/>
    <property type="project" value="UniProtKB-KW"/>
</dbReference>
<feature type="domain" description="Radical SAM core" evidence="6">
    <location>
        <begin position="93"/>
        <end position="315"/>
    </location>
</feature>
<dbReference type="SFLD" id="SFLDG01100">
    <property type="entry name" value="methyltransferase_(Class_D)"/>
    <property type="match status" value="1"/>
</dbReference>
<dbReference type="NCBIfam" id="NF045646">
    <property type="entry name" value="rSAM_Se_TrsS"/>
    <property type="match status" value="1"/>
</dbReference>
<evidence type="ECO:0000256" key="1">
    <source>
        <dbReference type="ARBA" id="ARBA00001966"/>
    </source>
</evidence>
<comment type="caution">
    <text evidence="7">The sequence shown here is derived from an EMBL/GenBank/DDBJ whole genome shotgun (WGS) entry which is preliminary data.</text>
</comment>
<keyword evidence="2" id="KW-0949">S-adenosyl-L-methionine</keyword>
<evidence type="ECO:0000256" key="3">
    <source>
        <dbReference type="ARBA" id="ARBA00022723"/>
    </source>
</evidence>
<dbReference type="PROSITE" id="PS51918">
    <property type="entry name" value="RADICAL_SAM"/>
    <property type="match status" value="1"/>
</dbReference>
<dbReference type="PANTHER" id="PTHR43306">
    <property type="entry name" value="7,8-DIHYDRO-6-HYDROXYMETHYLPTERIN DIMETHYLTRANSFERASE"/>
    <property type="match status" value="1"/>
</dbReference>
<dbReference type="InterPro" id="IPR007197">
    <property type="entry name" value="rSAM"/>
</dbReference>
<dbReference type="GO" id="GO:0003824">
    <property type="term" value="F:catalytic activity"/>
    <property type="evidence" value="ECO:0007669"/>
    <property type="project" value="InterPro"/>
</dbReference>
<proteinExistence type="predicted"/>
<dbReference type="Gene3D" id="3.20.20.70">
    <property type="entry name" value="Aldolase class I"/>
    <property type="match status" value="1"/>
</dbReference>
<dbReference type="CDD" id="cd01335">
    <property type="entry name" value="Radical_SAM"/>
    <property type="match status" value="1"/>
</dbReference>
<dbReference type="InterPro" id="IPR013785">
    <property type="entry name" value="Aldolase_TIM"/>
</dbReference>
<dbReference type="SFLD" id="SFLDG01067">
    <property type="entry name" value="SPASM/twitch_domain_containing"/>
    <property type="match status" value="1"/>
</dbReference>
<dbReference type="Pfam" id="PF04055">
    <property type="entry name" value="Radical_SAM"/>
    <property type="match status" value="1"/>
</dbReference>
<comment type="cofactor">
    <cofactor evidence="1">
        <name>[4Fe-4S] cluster</name>
        <dbReference type="ChEBI" id="CHEBI:49883"/>
    </cofactor>
</comment>
<gene>
    <name evidence="7" type="ORF">H9784_10930</name>
</gene>
<reference evidence="7" key="2">
    <citation type="submission" date="2021-04" db="EMBL/GenBank/DDBJ databases">
        <authorList>
            <person name="Gilroy R."/>
        </authorList>
    </citation>
    <scope>NUCLEOTIDE SEQUENCE</scope>
    <source>
        <strain evidence="7">5032</strain>
    </source>
</reference>
<dbReference type="InterPro" id="IPR034474">
    <property type="entry name" value="Methyltransferase_Class_D"/>
</dbReference>
<evidence type="ECO:0000256" key="5">
    <source>
        <dbReference type="ARBA" id="ARBA00023014"/>
    </source>
</evidence>
<dbReference type="PANTHER" id="PTHR43306:SF1">
    <property type="entry name" value="7,8-DIHYDRO-6-HYDROXYMETHYLPTERIN DIMETHYLTRANSFERASE"/>
    <property type="match status" value="1"/>
</dbReference>
<dbReference type="EMBL" id="DWZD01000053">
    <property type="protein sequence ID" value="HJA80058.1"/>
    <property type="molecule type" value="Genomic_DNA"/>
</dbReference>
<accession>A0A9D2HR73</accession>
<evidence type="ECO:0000256" key="4">
    <source>
        <dbReference type="ARBA" id="ARBA00023004"/>
    </source>
</evidence>